<evidence type="ECO:0000313" key="4">
    <source>
        <dbReference type="EMBL" id="MDY5153841.1"/>
    </source>
</evidence>
<evidence type="ECO:0000259" key="3">
    <source>
        <dbReference type="Pfam" id="PF13393"/>
    </source>
</evidence>
<name>A0A1G6Z8B1_9ACTO</name>
<dbReference type="GO" id="GO:0016757">
    <property type="term" value="F:glycosyltransferase activity"/>
    <property type="evidence" value="ECO:0007669"/>
    <property type="project" value="UniProtKB-KW"/>
</dbReference>
<dbReference type="SUPFAM" id="SSF55681">
    <property type="entry name" value="Class II aaRS and biotin synthetases"/>
    <property type="match status" value="1"/>
</dbReference>
<dbReference type="Proteomes" id="UP000182744">
    <property type="component" value="Unassembled WGS sequence"/>
</dbReference>
<keyword evidence="5" id="KW-0436">Ligase</keyword>
<protein>
    <recommendedName>
        <fullName evidence="1">Histidyl-tRNA synthetase</fullName>
    </recommendedName>
</protein>
<feature type="region of interest" description="Disordered" evidence="2">
    <location>
        <begin position="273"/>
        <end position="306"/>
    </location>
</feature>
<dbReference type="InterPro" id="IPR045864">
    <property type="entry name" value="aa-tRNA-synth_II/BPL/LPL"/>
</dbReference>
<reference evidence="4" key="3">
    <citation type="submission" date="2023-10" db="EMBL/GenBank/DDBJ databases">
        <title>Whole Genome based description of the genera Actinobaculum and Actinotignum reveals a complex phylogenetic relationship within the species included in the genus Actinotignum.</title>
        <authorList>
            <person name="Jensen C.S."/>
            <person name="Dargis R."/>
            <person name="Kemp M."/>
            <person name="Christensen J.J."/>
        </authorList>
    </citation>
    <scope>NUCLEOTIDE SEQUENCE</scope>
    <source>
        <strain evidence="4">Actinobaculum_suis_CCUG19206T</strain>
    </source>
</reference>
<feature type="domain" description="Class II Histidinyl-tRNA synthetase (HisRS)-like catalytic core" evidence="3">
    <location>
        <begin position="4"/>
        <end position="250"/>
    </location>
</feature>
<dbReference type="EMBL" id="JAWNFU010000004">
    <property type="protein sequence ID" value="MDY5153841.1"/>
    <property type="molecule type" value="Genomic_DNA"/>
</dbReference>
<reference evidence="5" key="1">
    <citation type="submission" date="2016-10" db="EMBL/GenBank/DDBJ databases">
        <authorList>
            <person name="de Groot N.N."/>
        </authorList>
    </citation>
    <scope>NUCLEOTIDE SEQUENCE [LARGE SCALE GENOMIC DNA]</scope>
    <source>
        <strain evidence="5">DSM 20639</strain>
    </source>
</reference>
<dbReference type="RefSeq" id="WP_141670149.1">
    <property type="nucleotide sequence ID" value="NZ_FNAU01000001.1"/>
</dbReference>
<keyword evidence="4" id="KW-0328">Glycosyltransferase</keyword>
<sequence length="306" mass="34000">MQALRREQELMAAYAARLEGEGYELMNLNLVEPYHEEDKLYHPSTVVYAQSGRLYSLRSDWTWSLIKYRQRYRMRSSRVGYVGPVVRGTGSYNQAGVELYAPAPEDIYPCLRWHVDFLKEWTGQNLDLVVVNDESLLNLYLESSGLGKETAALVYEKNLSRLAASLGWDHPLTRVLKGKVSEQFAQIRTDFPESPALAWLEKLRDALRVDTERVVLDLSFRPPQKYYNGFFFQVIGPQAEVLMSGGSYRDGFGIGISLGALAKAAVLPANSPANTSASTGLHGPARATARATASSAPSTDANTQAQ</sequence>
<evidence type="ECO:0000256" key="1">
    <source>
        <dbReference type="ARBA" id="ARBA00030619"/>
    </source>
</evidence>
<dbReference type="Pfam" id="PF13393">
    <property type="entry name" value="tRNA-synt_His"/>
    <property type="match status" value="1"/>
</dbReference>
<proteinExistence type="predicted"/>
<keyword evidence="4" id="KW-0808">Transferase</keyword>
<evidence type="ECO:0000313" key="5">
    <source>
        <dbReference type="EMBL" id="SDD98712.1"/>
    </source>
</evidence>
<keyword evidence="6" id="KW-1185">Reference proteome</keyword>
<evidence type="ECO:0000313" key="6">
    <source>
        <dbReference type="Proteomes" id="UP000182744"/>
    </source>
</evidence>
<reference evidence="6" key="2">
    <citation type="submission" date="2016-10" db="EMBL/GenBank/DDBJ databases">
        <authorList>
            <person name="Varghese N."/>
        </authorList>
    </citation>
    <scope>NUCLEOTIDE SEQUENCE [LARGE SCALE GENOMIC DNA]</scope>
    <source>
        <strain evidence="6">DSM 20639</strain>
    </source>
</reference>
<dbReference type="Proteomes" id="UP001273799">
    <property type="component" value="Unassembled WGS sequence"/>
</dbReference>
<dbReference type="Gene3D" id="3.30.930.10">
    <property type="entry name" value="Bira Bifunctional Protein, Domain 2"/>
    <property type="match status" value="1"/>
</dbReference>
<dbReference type="EMBL" id="FNAU01000001">
    <property type="protein sequence ID" value="SDD98712.1"/>
    <property type="molecule type" value="Genomic_DNA"/>
</dbReference>
<dbReference type="InterPro" id="IPR041715">
    <property type="entry name" value="HisRS-like_core"/>
</dbReference>
<keyword evidence="5" id="KW-0030">Aminoacyl-tRNA synthetase</keyword>
<organism evidence="5 6">
    <name type="scientific">Actinobaculum suis</name>
    <dbReference type="NCBI Taxonomy" id="1657"/>
    <lineage>
        <taxon>Bacteria</taxon>
        <taxon>Bacillati</taxon>
        <taxon>Actinomycetota</taxon>
        <taxon>Actinomycetes</taxon>
        <taxon>Actinomycetales</taxon>
        <taxon>Actinomycetaceae</taxon>
        <taxon>Actinobaculum</taxon>
    </lineage>
</organism>
<dbReference type="GO" id="GO:0004812">
    <property type="term" value="F:aminoacyl-tRNA ligase activity"/>
    <property type="evidence" value="ECO:0007669"/>
    <property type="project" value="UniProtKB-KW"/>
</dbReference>
<evidence type="ECO:0000256" key="2">
    <source>
        <dbReference type="SAM" id="MobiDB-lite"/>
    </source>
</evidence>
<dbReference type="OrthoDB" id="2387597at2"/>
<accession>A0A1G6Z8B1</accession>
<feature type="compositionally biased region" description="Low complexity" evidence="2">
    <location>
        <begin position="284"/>
        <end position="299"/>
    </location>
</feature>
<dbReference type="AlphaFoldDB" id="A0A1G6Z8B1"/>
<gene>
    <name evidence="4" type="ORF">R6G71_07285</name>
    <name evidence="5" type="ORF">SAMN05421878_10113</name>
</gene>